<dbReference type="Proteomes" id="UP000535182">
    <property type="component" value="Unassembled WGS sequence"/>
</dbReference>
<dbReference type="InterPro" id="IPR000843">
    <property type="entry name" value="HTH_LacI"/>
</dbReference>
<keyword evidence="7" id="KW-1185">Reference proteome</keyword>
<evidence type="ECO:0000256" key="4">
    <source>
        <dbReference type="ARBA" id="ARBA00023163"/>
    </source>
</evidence>
<dbReference type="Gene3D" id="3.40.50.2300">
    <property type="match status" value="2"/>
</dbReference>
<proteinExistence type="predicted"/>
<keyword evidence="2" id="KW-0805">Transcription regulation</keyword>
<dbReference type="Pfam" id="PF00356">
    <property type="entry name" value="LacI"/>
    <property type="match status" value="1"/>
</dbReference>
<evidence type="ECO:0000259" key="5">
    <source>
        <dbReference type="PROSITE" id="PS50932"/>
    </source>
</evidence>
<dbReference type="AlphaFoldDB" id="A0A9X0QEV0"/>
<keyword evidence="4" id="KW-0804">Transcription</keyword>
<keyword evidence="3" id="KW-0238">DNA-binding</keyword>
<dbReference type="PROSITE" id="PS00356">
    <property type="entry name" value="HTH_LACI_1"/>
    <property type="match status" value="1"/>
</dbReference>
<dbReference type="Gene3D" id="1.10.260.40">
    <property type="entry name" value="lambda repressor-like DNA-binding domains"/>
    <property type="match status" value="1"/>
</dbReference>
<dbReference type="EMBL" id="JACHEB010000005">
    <property type="protein sequence ID" value="MBB5329112.1"/>
    <property type="molecule type" value="Genomic_DNA"/>
</dbReference>
<dbReference type="SUPFAM" id="SSF47413">
    <property type="entry name" value="lambda repressor-like DNA-binding domains"/>
    <property type="match status" value="1"/>
</dbReference>
<dbReference type="GO" id="GO:0000976">
    <property type="term" value="F:transcription cis-regulatory region binding"/>
    <property type="evidence" value="ECO:0007669"/>
    <property type="project" value="TreeGrafter"/>
</dbReference>
<dbReference type="InterPro" id="IPR010982">
    <property type="entry name" value="Lambda_DNA-bd_dom_sf"/>
</dbReference>
<gene>
    <name evidence="6" type="ORF">HDF14_002728</name>
</gene>
<evidence type="ECO:0000256" key="2">
    <source>
        <dbReference type="ARBA" id="ARBA00023015"/>
    </source>
</evidence>
<feature type="domain" description="HTH lacI-type" evidence="5">
    <location>
        <begin position="14"/>
        <end position="68"/>
    </location>
</feature>
<organism evidence="6 7">
    <name type="scientific">Tunturiibacter gelidiferens</name>
    <dbReference type="NCBI Taxonomy" id="3069689"/>
    <lineage>
        <taxon>Bacteria</taxon>
        <taxon>Pseudomonadati</taxon>
        <taxon>Acidobacteriota</taxon>
        <taxon>Terriglobia</taxon>
        <taxon>Terriglobales</taxon>
        <taxon>Acidobacteriaceae</taxon>
        <taxon>Tunturiibacter</taxon>
    </lineage>
</organism>
<evidence type="ECO:0000313" key="7">
    <source>
        <dbReference type="Proteomes" id="UP000535182"/>
    </source>
</evidence>
<dbReference type="CDD" id="cd01392">
    <property type="entry name" value="HTH_LacI"/>
    <property type="match status" value="1"/>
</dbReference>
<evidence type="ECO:0000313" key="6">
    <source>
        <dbReference type="EMBL" id="MBB5329112.1"/>
    </source>
</evidence>
<evidence type="ECO:0000256" key="1">
    <source>
        <dbReference type="ARBA" id="ARBA00022491"/>
    </source>
</evidence>
<dbReference type="GO" id="GO:0003700">
    <property type="term" value="F:DNA-binding transcription factor activity"/>
    <property type="evidence" value="ECO:0007669"/>
    <property type="project" value="TreeGrafter"/>
</dbReference>
<dbReference type="SUPFAM" id="SSF53822">
    <property type="entry name" value="Periplasmic binding protein-like I"/>
    <property type="match status" value="1"/>
</dbReference>
<accession>A0A9X0QEV0</accession>
<comment type="caution">
    <text evidence="6">The sequence shown here is derived from an EMBL/GenBank/DDBJ whole genome shotgun (WGS) entry which is preliminary data.</text>
</comment>
<dbReference type="SMART" id="SM00354">
    <property type="entry name" value="HTH_LACI"/>
    <property type="match status" value="1"/>
</dbReference>
<sequence>MRQNAEKSGPKKPATMRDVARHAGVSVATVSRALDGSSLVTEETALVVRRAVAKLNFVPNISARTLKYGQSHAIGVIVPDLTNPFFSEFLREFEALASANGQVVLLANAEASVGGALTSVRQLLMRLVDGVVVLPSLDELEPYQLLTLRKVPTVAIDSRRTGPCFSDVSLMHEEGMRQAIGYLKDLGHRKIAFIGGSSGLMISKLRLDAFQASLKMHGITVRHEYVRYGNYRADGGDRELRNLMLLADRPTAVIGVNDLTALGALRAARTLNISVPNEISIVGFDGIELDDLVSPSLTTMSVSRKLIAQSCHGALEEMRVGRNGLGRQLYIPVELIVRQSTGRPLRKMTKSR</sequence>
<dbReference type="InterPro" id="IPR046335">
    <property type="entry name" value="LacI/GalR-like_sensor"/>
</dbReference>
<dbReference type="Pfam" id="PF13377">
    <property type="entry name" value="Peripla_BP_3"/>
    <property type="match status" value="1"/>
</dbReference>
<dbReference type="PANTHER" id="PTHR30146">
    <property type="entry name" value="LACI-RELATED TRANSCRIPTIONAL REPRESSOR"/>
    <property type="match status" value="1"/>
</dbReference>
<evidence type="ECO:0000256" key="3">
    <source>
        <dbReference type="ARBA" id="ARBA00023125"/>
    </source>
</evidence>
<dbReference type="RefSeq" id="WP_183977274.1">
    <property type="nucleotide sequence ID" value="NZ_JACHEB010000005.1"/>
</dbReference>
<name>A0A9X0QEV0_9BACT</name>
<dbReference type="PANTHER" id="PTHR30146:SF148">
    <property type="entry name" value="HTH-TYPE TRANSCRIPTIONAL REPRESSOR PURR-RELATED"/>
    <property type="match status" value="1"/>
</dbReference>
<reference evidence="6 7" key="1">
    <citation type="submission" date="2020-08" db="EMBL/GenBank/DDBJ databases">
        <title>Genomic Encyclopedia of Type Strains, Phase IV (KMG-V): Genome sequencing to study the core and pangenomes of soil and plant-associated prokaryotes.</title>
        <authorList>
            <person name="Whitman W."/>
        </authorList>
    </citation>
    <scope>NUCLEOTIDE SEQUENCE [LARGE SCALE GENOMIC DNA]</scope>
    <source>
        <strain evidence="6 7">X5P2</strain>
    </source>
</reference>
<keyword evidence="1" id="KW-0678">Repressor</keyword>
<dbReference type="PROSITE" id="PS50932">
    <property type="entry name" value="HTH_LACI_2"/>
    <property type="match status" value="1"/>
</dbReference>
<protein>
    <submittedName>
        <fullName evidence="6">LacI family transcriptional regulator</fullName>
    </submittedName>
</protein>
<dbReference type="CDD" id="cd06267">
    <property type="entry name" value="PBP1_LacI_sugar_binding-like"/>
    <property type="match status" value="1"/>
</dbReference>
<dbReference type="InterPro" id="IPR028082">
    <property type="entry name" value="Peripla_BP_I"/>
</dbReference>